<sequence length="161" mass="17771">MNNTAIIKENNSNNNNNNKIQHQYGGISIRTECDCDDDFVDDYSVSRSGGHDIFRGKPDCRPVSGEGPVHARDAVGLQPGAVRQQEPGALVVADRPQGYRMPRGAAEQREPGRVLRRRRRRAVDEQQRAGPNSYRLVVQGDGNVVIYGAAVWATNTVQSRS</sequence>
<gene>
    <name evidence="7" type="ORF">CB5_LOCUS4322</name>
</gene>
<dbReference type="AlphaFoldDB" id="A0A6V7NR74"/>
<name>A0A6V7NR74_ANACO</name>
<keyword evidence="3" id="KW-0675">Receptor</keyword>
<evidence type="ECO:0000313" key="7">
    <source>
        <dbReference type="EMBL" id="CAD1821111.1"/>
    </source>
</evidence>
<dbReference type="InterPro" id="IPR036426">
    <property type="entry name" value="Bulb-type_lectin_dom_sf"/>
</dbReference>
<comment type="catalytic activity">
    <reaction evidence="4">
        <text>L-threonyl-[protein] + ATP = O-phospho-L-threonyl-[protein] + ADP + H(+)</text>
        <dbReference type="Rhea" id="RHEA:46608"/>
        <dbReference type="Rhea" id="RHEA-COMP:11060"/>
        <dbReference type="Rhea" id="RHEA-COMP:11605"/>
        <dbReference type="ChEBI" id="CHEBI:15378"/>
        <dbReference type="ChEBI" id="CHEBI:30013"/>
        <dbReference type="ChEBI" id="CHEBI:30616"/>
        <dbReference type="ChEBI" id="CHEBI:61977"/>
        <dbReference type="ChEBI" id="CHEBI:456216"/>
        <dbReference type="EC" id="2.7.11.1"/>
    </reaction>
</comment>
<reference evidence="7" key="1">
    <citation type="submission" date="2020-07" db="EMBL/GenBank/DDBJ databases">
        <authorList>
            <person name="Lin J."/>
        </authorList>
    </citation>
    <scope>NUCLEOTIDE SEQUENCE</scope>
</reference>
<feature type="region of interest" description="Disordered" evidence="6">
    <location>
        <begin position="96"/>
        <end position="130"/>
    </location>
</feature>
<accession>A0A6V7NR74</accession>
<protein>
    <recommendedName>
        <fullName evidence="2">non-specific serine/threonine protein kinase</fullName>
        <ecNumber evidence="2">2.7.11.1</ecNumber>
    </recommendedName>
</protein>
<dbReference type="Gene3D" id="2.90.10.10">
    <property type="entry name" value="Bulb-type lectin domain"/>
    <property type="match status" value="1"/>
</dbReference>
<evidence type="ECO:0000256" key="3">
    <source>
        <dbReference type="ARBA" id="ARBA00023170"/>
    </source>
</evidence>
<dbReference type="GO" id="GO:0016020">
    <property type="term" value="C:membrane"/>
    <property type="evidence" value="ECO:0007669"/>
    <property type="project" value="UniProtKB-SubCell"/>
</dbReference>
<comment type="subcellular location">
    <subcellularLocation>
        <location evidence="1">Membrane</location>
        <topology evidence="1">Single-pass type I membrane protein</topology>
    </subcellularLocation>
</comment>
<comment type="catalytic activity">
    <reaction evidence="5">
        <text>L-seryl-[protein] + ATP = O-phospho-L-seryl-[protein] + ADP + H(+)</text>
        <dbReference type="Rhea" id="RHEA:17989"/>
        <dbReference type="Rhea" id="RHEA-COMP:9863"/>
        <dbReference type="Rhea" id="RHEA-COMP:11604"/>
        <dbReference type="ChEBI" id="CHEBI:15378"/>
        <dbReference type="ChEBI" id="CHEBI:29999"/>
        <dbReference type="ChEBI" id="CHEBI:30616"/>
        <dbReference type="ChEBI" id="CHEBI:83421"/>
        <dbReference type="ChEBI" id="CHEBI:456216"/>
        <dbReference type="EC" id="2.7.11.1"/>
    </reaction>
</comment>
<evidence type="ECO:0000256" key="2">
    <source>
        <dbReference type="ARBA" id="ARBA00012513"/>
    </source>
</evidence>
<evidence type="ECO:0000256" key="1">
    <source>
        <dbReference type="ARBA" id="ARBA00004479"/>
    </source>
</evidence>
<evidence type="ECO:0000256" key="4">
    <source>
        <dbReference type="ARBA" id="ARBA00047899"/>
    </source>
</evidence>
<organism evidence="7">
    <name type="scientific">Ananas comosus var. bracteatus</name>
    <name type="common">red pineapple</name>
    <dbReference type="NCBI Taxonomy" id="296719"/>
    <lineage>
        <taxon>Eukaryota</taxon>
        <taxon>Viridiplantae</taxon>
        <taxon>Streptophyta</taxon>
        <taxon>Embryophyta</taxon>
        <taxon>Tracheophyta</taxon>
        <taxon>Spermatophyta</taxon>
        <taxon>Magnoliopsida</taxon>
        <taxon>Liliopsida</taxon>
        <taxon>Poales</taxon>
        <taxon>Bromeliaceae</taxon>
        <taxon>Bromelioideae</taxon>
        <taxon>Ananas</taxon>
    </lineage>
</organism>
<proteinExistence type="predicted"/>
<dbReference type="GO" id="GO:0004674">
    <property type="term" value="F:protein serine/threonine kinase activity"/>
    <property type="evidence" value="ECO:0007669"/>
    <property type="project" value="UniProtKB-EC"/>
</dbReference>
<dbReference type="EMBL" id="LR862141">
    <property type="protein sequence ID" value="CAD1821111.1"/>
    <property type="molecule type" value="Genomic_DNA"/>
</dbReference>
<evidence type="ECO:0000256" key="6">
    <source>
        <dbReference type="SAM" id="MobiDB-lite"/>
    </source>
</evidence>
<evidence type="ECO:0000256" key="5">
    <source>
        <dbReference type="ARBA" id="ARBA00048679"/>
    </source>
</evidence>
<dbReference type="EC" id="2.7.11.1" evidence="2"/>
<dbReference type="SUPFAM" id="SSF51110">
    <property type="entry name" value="alpha-D-mannose-specific plant lectins"/>
    <property type="match status" value="1"/>
</dbReference>